<keyword evidence="2" id="KW-0808">Transferase</keyword>
<evidence type="ECO:0000313" key="2">
    <source>
        <dbReference type="EMBL" id="KAF4149143.1"/>
    </source>
</evidence>
<dbReference type="Pfam" id="PF07727">
    <property type="entry name" value="RVT_2"/>
    <property type="match status" value="1"/>
</dbReference>
<feature type="domain" description="Reverse transcriptase Ty1/copia-type" evidence="1">
    <location>
        <begin position="1"/>
        <end position="78"/>
    </location>
</feature>
<protein>
    <submittedName>
        <fullName evidence="2">Reverse transcriptase (RNA-dependent DNA polymerase)</fullName>
    </submittedName>
</protein>
<gene>
    <name evidence="2" type="ORF">GN958_ATG01684</name>
</gene>
<evidence type="ECO:0000313" key="3">
    <source>
        <dbReference type="Proteomes" id="UP000704712"/>
    </source>
</evidence>
<accession>A0A8S9V975</accession>
<sequence length="237" mass="26491">MKPPEGTPAANGTAWLLLKSLNDLKQSGLLWNREVNAFLLPFGFTMSKKDPCRYFRRFNDKLALLGLYVDNVIIVSEADADSNWVMRQLGVNTEHIDDGILLRQRDTIDEFLREMGMVESIWLVSLLVHVSVIDKALNACFVINEERQRFGLNYKYGQDVGSKVAVTIYNDADWAGDGINAKCDSGAVLMVNNSAMSWALNRQASVALSTMESEYAAAAVARKNAVWTKQLPVELRL</sequence>
<comment type="caution">
    <text evidence="2">The sequence shown here is derived from an EMBL/GenBank/DDBJ whole genome shotgun (WGS) entry which is preliminary data.</text>
</comment>
<dbReference type="InterPro" id="IPR013103">
    <property type="entry name" value="RVT_2"/>
</dbReference>
<organism evidence="2 3">
    <name type="scientific">Phytophthora infestans</name>
    <name type="common">Potato late blight agent</name>
    <name type="synonym">Botrytis infestans</name>
    <dbReference type="NCBI Taxonomy" id="4787"/>
    <lineage>
        <taxon>Eukaryota</taxon>
        <taxon>Sar</taxon>
        <taxon>Stramenopiles</taxon>
        <taxon>Oomycota</taxon>
        <taxon>Peronosporomycetes</taxon>
        <taxon>Peronosporales</taxon>
        <taxon>Peronosporaceae</taxon>
        <taxon>Phytophthora</taxon>
    </lineage>
</organism>
<dbReference type="EMBL" id="JAACNO010000192">
    <property type="protein sequence ID" value="KAF4149143.1"/>
    <property type="molecule type" value="Genomic_DNA"/>
</dbReference>
<reference evidence="2" key="1">
    <citation type="submission" date="2020-03" db="EMBL/GenBank/DDBJ databases">
        <title>Hybrid Assembly of Korean Phytophthora infestans isolates.</title>
        <authorList>
            <person name="Prokchorchik M."/>
            <person name="Lee Y."/>
            <person name="Seo J."/>
            <person name="Cho J.-H."/>
            <person name="Park Y.-E."/>
            <person name="Jang D.-C."/>
            <person name="Im J.-S."/>
            <person name="Choi J.-G."/>
            <person name="Park H.-J."/>
            <person name="Lee G.-B."/>
            <person name="Lee Y.-G."/>
            <person name="Hong S.-Y."/>
            <person name="Cho K."/>
            <person name="Sohn K.H."/>
        </authorList>
    </citation>
    <scope>NUCLEOTIDE SEQUENCE</scope>
    <source>
        <strain evidence="2">KR_2_A2</strain>
    </source>
</reference>
<proteinExistence type="predicted"/>
<dbReference type="Proteomes" id="UP000704712">
    <property type="component" value="Unassembled WGS sequence"/>
</dbReference>
<evidence type="ECO:0000259" key="1">
    <source>
        <dbReference type="Pfam" id="PF07727"/>
    </source>
</evidence>
<keyword evidence="2" id="KW-0548">Nucleotidyltransferase</keyword>
<name>A0A8S9V975_PHYIN</name>
<dbReference type="GO" id="GO:0003964">
    <property type="term" value="F:RNA-directed DNA polymerase activity"/>
    <property type="evidence" value="ECO:0007669"/>
    <property type="project" value="UniProtKB-KW"/>
</dbReference>
<dbReference type="AlphaFoldDB" id="A0A8S9V975"/>
<keyword evidence="2" id="KW-0695">RNA-directed DNA polymerase</keyword>